<dbReference type="CDD" id="cd12148">
    <property type="entry name" value="fungal_TF_MHR"/>
    <property type="match status" value="1"/>
</dbReference>
<evidence type="ECO:0000313" key="10">
    <source>
        <dbReference type="Proteomes" id="UP000800041"/>
    </source>
</evidence>
<accession>A0A6G1HDF8</accession>
<dbReference type="GO" id="GO:0005634">
    <property type="term" value="C:nucleus"/>
    <property type="evidence" value="ECO:0007669"/>
    <property type="project" value="UniProtKB-SubCell"/>
</dbReference>
<evidence type="ECO:0000259" key="8">
    <source>
        <dbReference type="Pfam" id="PF04082"/>
    </source>
</evidence>
<dbReference type="GO" id="GO:0006351">
    <property type="term" value="P:DNA-templated transcription"/>
    <property type="evidence" value="ECO:0007669"/>
    <property type="project" value="InterPro"/>
</dbReference>
<keyword evidence="6" id="KW-0539">Nucleus</keyword>
<evidence type="ECO:0000256" key="3">
    <source>
        <dbReference type="ARBA" id="ARBA00022737"/>
    </source>
</evidence>
<sequence>MSGRDWVTSPELEISPNDQSNQSQWYSDPLALKTNEIVSRIKEAVERKPRNSVIPFDWSSLLESMCVSFFSPPNIRRLVDLFWSGWYPHWPVIHKPSFDPSVTPVTLLASMMLIGACTSSDISDHNNAKIWGNSVEEMVFSDEYFCGDITLSAQPPYTTRRRLQALQAAHAICLYQYFEGDDVSKRRVRTYRYGAEVVMARELGFSSAKHNNLDALTRSTFSWRSYIEKEEMIRTLLYIFILDSGFAISNNQPPRIVVRELDMELVCPELCFQATSEEECFRHIKAWTSNRLWRKNITVSSAVESFQQIPMGIDAQDFFSQSGILNLSVIAAALHSITFHIRLSLGGCHDLEPLRTMLTNWKAVWNNRALPRNTPPFGLTSPDGVTGAIEHGPDDWRRDGYMKHAPEIWLLSKKLLWCIEASNKRPIMQTGSSAFEVISPNGSLLGDVASELPAQEKFDDTRMSQLTHLLTSLETIQI</sequence>
<proteinExistence type="predicted"/>
<dbReference type="EMBL" id="ML977140">
    <property type="protein sequence ID" value="KAF1990968.1"/>
    <property type="molecule type" value="Genomic_DNA"/>
</dbReference>
<evidence type="ECO:0000256" key="7">
    <source>
        <dbReference type="SAM" id="MobiDB-lite"/>
    </source>
</evidence>
<dbReference type="GO" id="GO:0000978">
    <property type="term" value="F:RNA polymerase II cis-regulatory region sequence-specific DNA binding"/>
    <property type="evidence" value="ECO:0007669"/>
    <property type="project" value="InterPro"/>
</dbReference>
<dbReference type="InterPro" id="IPR051059">
    <property type="entry name" value="VerF-like"/>
</dbReference>
<organism evidence="9 10">
    <name type="scientific">Aulographum hederae CBS 113979</name>
    <dbReference type="NCBI Taxonomy" id="1176131"/>
    <lineage>
        <taxon>Eukaryota</taxon>
        <taxon>Fungi</taxon>
        <taxon>Dikarya</taxon>
        <taxon>Ascomycota</taxon>
        <taxon>Pezizomycotina</taxon>
        <taxon>Dothideomycetes</taxon>
        <taxon>Pleosporomycetidae</taxon>
        <taxon>Aulographales</taxon>
        <taxon>Aulographaceae</taxon>
    </lineage>
</organism>
<keyword evidence="2" id="KW-0479">Metal-binding</keyword>
<dbReference type="PANTHER" id="PTHR40626:SF3">
    <property type="entry name" value="TRANSCRIPTION FACTOR WITH C2H2 AND ZN(2)-CYS(6) DNA BINDING DOMAIN (EUROFUNG)-RELATED"/>
    <property type="match status" value="1"/>
</dbReference>
<protein>
    <recommendedName>
        <fullName evidence="8">Xylanolytic transcriptional activator regulatory domain-containing protein</fullName>
    </recommendedName>
</protein>
<evidence type="ECO:0000313" key="9">
    <source>
        <dbReference type="EMBL" id="KAF1990968.1"/>
    </source>
</evidence>
<evidence type="ECO:0000256" key="4">
    <source>
        <dbReference type="ARBA" id="ARBA00022771"/>
    </source>
</evidence>
<keyword evidence="3" id="KW-0677">Repeat</keyword>
<feature type="domain" description="Xylanolytic transcriptional activator regulatory" evidence="8">
    <location>
        <begin position="80"/>
        <end position="291"/>
    </location>
</feature>
<dbReference type="PANTHER" id="PTHR40626">
    <property type="entry name" value="MIP31509P"/>
    <property type="match status" value="1"/>
</dbReference>
<evidence type="ECO:0000256" key="6">
    <source>
        <dbReference type="ARBA" id="ARBA00023242"/>
    </source>
</evidence>
<dbReference type="InterPro" id="IPR007219">
    <property type="entry name" value="XnlR_reg_dom"/>
</dbReference>
<keyword evidence="5" id="KW-0862">Zinc</keyword>
<dbReference type="AlphaFoldDB" id="A0A6G1HDF8"/>
<dbReference type="GO" id="GO:0008270">
    <property type="term" value="F:zinc ion binding"/>
    <property type="evidence" value="ECO:0007669"/>
    <property type="project" value="UniProtKB-KW"/>
</dbReference>
<keyword evidence="10" id="KW-1185">Reference proteome</keyword>
<dbReference type="GO" id="GO:0000785">
    <property type="term" value="C:chromatin"/>
    <property type="evidence" value="ECO:0007669"/>
    <property type="project" value="TreeGrafter"/>
</dbReference>
<comment type="subcellular location">
    <subcellularLocation>
        <location evidence="1">Nucleus</location>
    </subcellularLocation>
</comment>
<keyword evidence="4" id="KW-0863">Zinc-finger</keyword>
<feature type="compositionally biased region" description="Polar residues" evidence="7">
    <location>
        <begin position="16"/>
        <end position="25"/>
    </location>
</feature>
<dbReference type="OrthoDB" id="654211at2759"/>
<reference evidence="9" key="1">
    <citation type="journal article" date="2020" name="Stud. Mycol.">
        <title>101 Dothideomycetes genomes: a test case for predicting lifestyles and emergence of pathogens.</title>
        <authorList>
            <person name="Haridas S."/>
            <person name="Albert R."/>
            <person name="Binder M."/>
            <person name="Bloem J."/>
            <person name="Labutti K."/>
            <person name="Salamov A."/>
            <person name="Andreopoulos B."/>
            <person name="Baker S."/>
            <person name="Barry K."/>
            <person name="Bills G."/>
            <person name="Bluhm B."/>
            <person name="Cannon C."/>
            <person name="Castanera R."/>
            <person name="Culley D."/>
            <person name="Daum C."/>
            <person name="Ezra D."/>
            <person name="Gonzalez J."/>
            <person name="Henrissat B."/>
            <person name="Kuo A."/>
            <person name="Liang C."/>
            <person name="Lipzen A."/>
            <person name="Lutzoni F."/>
            <person name="Magnuson J."/>
            <person name="Mondo S."/>
            <person name="Nolan M."/>
            <person name="Ohm R."/>
            <person name="Pangilinan J."/>
            <person name="Park H.-J."/>
            <person name="Ramirez L."/>
            <person name="Alfaro M."/>
            <person name="Sun H."/>
            <person name="Tritt A."/>
            <person name="Yoshinaga Y."/>
            <person name="Zwiers L.-H."/>
            <person name="Turgeon B."/>
            <person name="Goodwin S."/>
            <person name="Spatafora J."/>
            <person name="Crous P."/>
            <person name="Grigoriev I."/>
        </authorList>
    </citation>
    <scope>NUCLEOTIDE SEQUENCE</scope>
    <source>
        <strain evidence="9">CBS 113979</strain>
    </source>
</reference>
<dbReference type="Proteomes" id="UP000800041">
    <property type="component" value="Unassembled WGS sequence"/>
</dbReference>
<evidence type="ECO:0000256" key="5">
    <source>
        <dbReference type="ARBA" id="ARBA00022833"/>
    </source>
</evidence>
<feature type="region of interest" description="Disordered" evidence="7">
    <location>
        <begin position="1"/>
        <end position="25"/>
    </location>
</feature>
<name>A0A6G1HDF8_9PEZI</name>
<evidence type="ECO:0000256" key="1">
    <source>
        <dbReference type="ARBA" id="ARBA00004123"/>
    </source>
</evidence>
<dbReference type="GO" id="GO:0000981">
    <property type="term" value="F:DNA-binding transcription factor activity, RNA polymerase II-specific"/>
    <property type="evidence" value="ECO:0007669"/>
    <property type="project" value="InterPro"/>
</dbReference>
<gene>
    <name evidence="9" type="ORF">K402DRAFT_323546</name>
</gene>
<dbReference type="Pfam" id="PF04082">
    <property type="entry name" value="Fungal_trans"/>
    <property type="match status" value="1"/>
</dbReference>
<evidence type="ECO:0000256" key="2">
    <source>
        <dbReference type="ARBA" id="ARBA00022723"/>
    </source>
</evidence>